<dbReference type="GO" id="GO:0006282">
    <property type="term" value="P:regulation of DNA repair"/>
    <property type="evidence" value="ECO:0007669"/>
    <property type="project" value="UniProtKB-UniRule"/>
</dbReference>
<comment type="similarity">
    <text evidence="2 5">Belongs to the RecX family.</text>
</comment>
<evidence type="ECO:0000256" key="1">
    <source>
        <dbReference type="ARBA" id="ARBA00004496"/>
    </source>
</evidence>
<dbReference type="Gene3D" id="1.10.10.10">
    <property type="entry name" value="Winged helix-like DNA-binding domain superfamily/Winged helix DNA-binding domain"/>
    <property type="match status" value="2"/>
</dbReference>
<evidence type="ECO:0000259" key="7">
    <source>
        <dbReference type="Pfam" id="PF21982"/>
    </source>
</evidence>
<evidence type="ECO:0000256" key="2">
    <source>
        <dbReference type="ARBA" id="ARBA00009695"/>
    </source>
</evidence>
<dbReference type="Pfam" id="PF21982">
    <property type="entry name" value="RecX_HTH1"/>
    <property type="match status" value="1"/>
</dbReference>
<dbReference type="Proteomes" id="UP000705867">
    <property type="component" value="Unassembled WGS sequence"/>
</dbReference>
<dbReference type="GO" id="GO:0005737">
    <property type="term" value="C:cytoplasm"/>
    <property type="evidence" value="ECO:0007669"/>
    <property type="project" value="UniProtKB-SubCell"/>
</dbReference>
<sequence length="162" mass="18897">MKAFEDTTKNALQHAFRLLAYRDRSAKEMHDRLARKGFSEGVIGETLHFLQEKRFIDDERLAGMLKRDAVERKHFGRGGAKGYLLKRGIPGEVADAVLGDPDEYLDAARELVEKKLKTMKGHDRETVRRRLWGLLSRRGFSPDIIRRTMRSFCDKEEFDENW</sequence>
<gene>
    <name evidence="5" type="primary">recX</name>
    <name evidence="8" type="ORF">K8I29_06735</name>
</gene>
<dbReference type="InterPro" id="IPR053926">
    <property type="entry name" value="RecX_HTH_1st"/>
</dbReference>
<organism evidence="8 9">
    <name type="scientific">Candidatus Nitrobium versatile</name>
    <dbReference type="NCBI Taxonomy" id="2884831"/>
    <lineage>
        <taxon>Bacteria</taxon>
        <taxon>Pseudomonadati</taxon>
        <taxon>Nitrospirota</taxon>
        <taxon>Nitrospiria</taxon>
        <taxon>Nitrospirales</taxon>
        <taxon>Nitrospiraceae</taxon>
        <taxon>Candidatus Nitrobium</taxon>
    </lineage>
</organism>
<name>A0A953LWG0_9BACT</name>
<comment type="caution">
    <text evidence="8">The sequence shown here is derived from an EMBL/GenBank/DDBJ whole genome shotgun (WGS) entry which is preliminary data.</text>
</comment>
<dbReference type="InterPro" id="IPR053925">
    <property type="entry name" value="RecX_HTH_3rd"/>
</dbReference>
<evidence type="ECO:0000256" key="4">
    <source>
        <dbReference type="ARBA" id="ARBA00022490"/>
    </source>
</evidence>
<evidence type="ECO:0000256" key="5">
    <source>
        <dbReference type="HAMAP-Rule" id="MF_01114"/>
    </source>
</evidence>
<dbReference type="InterPro" id="IPR003783">
    <property type="entry name" value="Regulatory_RecX"/>
</dbReference>
<dbReference type="PANTHER" id="PTHR33602:SF1">
    <property type="entry name" value="REGULATORY PROTEIN RECX FAMILY PROTEIN"/>
    <property type="match status" value="1"/>
</dbReference>
<dbReference type="InterPro" id="IPR036388">
    <property type="entry name" value="WH-like_DNA-bd_sf"/>
</dbReference>
<dbReference type="PANTHER" id="PTHR33602">
    <property type="entry name" value="REGULATORY PROTEIN RECX FAMILY PROTEIN"/>
    <property type="match status" value="1"/>
</dbReference>
<feature type="domain" description="RecX third three-helical" evidence="6">
    <location>
        <begin position="102"/>
        <end position="148"/>
    </location>
</feature>
<comment type="subcellular location">
    <subcellularLocation>
        <location evidence="1 5">Cytoplasm</location>
    </subcellularLocation>
</comment>
<accession>A0A953LWG0</accession>
<evidence type="ECO:0000313" key="8">
    <source>
        <dbReference type="EMBL" id="MBZ0155896.1"/>
    </source>
</evidence>
<keyword evidence="4 5" id="KW-0963">Cytoplasm</keyword>
<dbReference type="EMBL" id="JAIOIV010000053">
    <property type="protein sequence ID" value="MBZ0155896.1"/>
    <property type="molecule type" value="Genomic_DNA"/>
</dbReference>
<reference evidence="8" key="1">
    <citation type="journal article" date="2021" name="bioRxiv">
        <title>Unraveling nitrogen, sulfur and carbon metabolic pathways and microbial community transcriptional responses to substrate deprivation and toxicity stresses in a bioreactor mimicking anoxic brackish coastal sediment conditions.</title>
        <authorList>
            <person name="Martins P.D."/>
            <person name="Echeveste M.J."/>
            <person name="Arshad A."/>
            <person name="Kurth J."/>
            <person name="Ouboter H."/>
            <person name="Jetten M.S.M."/>
            <person name="Welte C.U."/>
        </authorList>
    </citation>
    <scope>NUCLEOTIDE SEQUENCE</scope>
    <source>
        <strain evidence="8">MAG_39</strain>
    </source>
</reference>
<dbReference type="HAMAP" id="MF_01114">
    <property type="entry name" value="RecX"/>
    <property type="match status" value="1"/>
</dbReference>
<dbReference type="AlphaFoldDB" id="A0A953LWG0"/>
<feature type="domain" description="RecX first three-helical" evidence="7">
    <location>
        <begin position="11"/>
        <end position="50"/>
    </location>
</feature>
<reference evidence="8" key="2">
    <citation type="submission" date="2021-08" db="EMBL/GenBank/DDBJ databases">
        <authorList>
            <person name="Dalcin Martins P."/>
        </authorList>
    </citation>
    <scope>NUCLEOTIDE SEQUENCE</scope>
    <source>
        <strain evidence="8">MAG_39</strain>
    </source>
</reference>
<evidence type="ECO:0000256" key="3">
    <source>
        <dbReference type="ARBA" id="ARBA00018111"/>
    </source>
</evidence>
<comment type="function">
    <text evidence="5">Modulates RecA activity.</text>
</comment>
<protein>
    <recommendedName>
        <fullName evidence="3 5">Regulatory protein RecX</fullName>
    </recommendedName>
</protein>
<evidence type="ECO:0000259" key="6">
    <source>
        <dbReference type="Pfam" id="PF21981"/>
    </source>
</evidence>
<dbReference type="Pfam" id="PF21981">
    <property type="entry name" value="RecX_HTH3"/>
    <property type="match status" value="1"/>
</dbReference>
<evidence type="ECO:0000313" key="9">
    <source>
        <dbReference type="Proteomes" id="UP000705867"/>
    </source>
</evidence>
<proteinExistence type="inferred from homology"/>